<evidence type="ECO:0000313" key="3">
    <source>
        <dbReference type="EMBL" id="QJR43770.1"/>
    </source>
</evidence>
<feature type="transmembrane region" description="Helical" evidence="2">
    <location>
        <begin position="249"/>
        <end position="267"/>
    </location>
</feature>
<reference evidence="3 4" key="1">
    <citation type="submission" date="2020-05" db="EMBL/GenBank/DDBJ databases">
        <title>Novel Mycoplasma species detected in Mirounga angustirostris (northern elephant seal) from the USA.</title>
        <authorList>
            <person name="Volokhov D.V."/>
        </authorList>
    </citation>
    <scope>NUCLEOTIDE SEQUENCE [LARGE SCALE GENOMIC DNA]</scope>
    <source>
        <strain evidence="3 4">Mirounga ES2806-GEN</strain>
    </source>
</reference>
<sequence>MFGLLQTIAYGIFCAFWYVLVYMPAWILHIVSMTLEFIALKLPIYLIFGGYEINFSSPFFTKFIIISFLCVIFVIGIVFYKFLKASKSPEAQLNFKDSIKRAMLAFILIFGIPILIWVISIFVVILYDFTKTALGLDSNTTLSNYIFKVLEPKFKYPQYHTEWISTQNTFQPITKNAFIALDTNFLLLIIELFVSIIAILWVIINLFLRVIKTTSYQFIYFLWLPPAITQAISDNGISLKNWFKKYTECALSTFIILICLILFGFLIEITFEQLPKLIVEIISSPQLQALTEPISTIASILILIGMTFGMENMTTKIMEFFNLHEFAQPPVKLKVPKNKQSNQQTKSTDKKSKTANTRVSSDKNALAKTNTLKNKNIPKTLNQTKQKA</sequence>
<dbReference type="AlphaFoldDB" id="A0A6M4JA18"/>
<feature type="transmembrane region" description="Helical" evidence="2">
    <location>
        <begin position="6"/>
        <end position="23"/>
    </location>
</feature>
<proteinExistence type="predicted"/>
<accession>A0A6M4JA18</accession>
<dbReference type="NCBIfam" id="NF045889">
    <property type="entry name" value="ICE_Mbov_0396_TM"/>
    <property type="match status" value="1"/>
</dbReference>
<keyword evidence="2" id="KW-1133">Transmembrane helix</keyword>
<keyword evidence="2" id="KW-0812">Transmembrane</keyword>
<feature type="transmembrane region" description="Helical" evidence="2">
    <location>
        <begin position="30"/>
        <end position="51"/>
    </location>
</feature>
<feature type="region of interest" description="Disordered" evidence="1">
    <location>
        <begin position="334"/>
        <end position="388"/>
    </location>
</feature>
<feature type="transmembrane region" description="Helical" evidence="2">
    <location>
        <begin position="104"/>
        <end position="127"/>
    </location>
</feature>
<dbReference type="NCBIfam" id="NF045848">
    <property type="entry name" value="MMCAP2_0566_fam"/>
    <property type="match status" value="1"/>
</dbReference>
<keyword evidence="2" id="KW-0472">Membrane</keyword>
<name>A0A6M4JA18_9MOLU</name>
<dbReference type="KEGG" id="mmir:HLA87_03210"/>
<protein>
    <submittedName>
        <fullName evidence="3">Uncharacterized protein</fullName>
    </submittedName>
</protein>
<feature type="compositionally biased region" description="Polar residues" evidence="1">
    <location>
        <begin position="355"/>
        <end position="388"/>
    </location>
</feature>
<feature type="transmembrane region" description="Helical" evidence="2">
    <location>
        <begin position="287"/>
        <end position="308"/>
    </location>
</feature>
<evidence type="ECO:0000256" key="2">
    <source>
        <dbReference type="SAM" id="Phobius"/>
    </source>
</evidence>
<feature type="transmembrane region" description="Helical" evidence="2">
    <location>
        <begin position="185"/>
        <end position="208"/>
    </location>
</feature>
<dbReference type="EMBL" id="CP053096">
    <property type="protein sequence ID" value="QJR43770.1"/>
    <property type="molecule type" value="Genomic_DNA"/>
</dbReference>
<dbReference type="Proteomes" id="UP000500686">
    <property type="component" value="Chromosome"/>
</dbReference>
<dbReference type="RefSeq" id="WP_171111872.1">
    <property type="nucleotide sequence ID" value="NZ_CP053096.1"/>
</dbReference>
<evidence type="ECO:0000256" key="1">
    <source>
        <dbReference type="SAM" id="MobiDB-lite"/>
    </source>
</evidence>
<evidence type="ECO:0000313" key="4">
    <source>
        <dbReference type="Proteomes" id="UP000500686"/>
    </source>
</evidence>
<keyword evidence="4" id="KW-1185">Reference proteome</keyword>
<feature type="transmembrane region" description="Helical" evidence="2">
    <location>
        <begin position="63"/>
        <end position="83"/>
    </location>
</feature>
<gene>
    <name evidence="3" type="ORF">HLA87_03210</name>
</gene>
<organism evidence="3 4">
    <name type="scientific">Mycoplasma miroungigenitalium</name>
    <dbReference type="NCBI Taxonomy" id="754515"/>
    <lineage>
        <taxon>Bacteria</taxon>
        <taxon>Bacillati</taxon>
        <taxon>Mycoplasmatota</taxon>
        <taxon>Mollicutes</taxon>
        <taxon>Mycoplasmataceae</taxon>
        <taxon>Mycoplasma</taxon>
    </lineage>
</organism>